<evidence type="ECO:0000313" key="2">
    <source>
        <dbReference type="EMBL" id="ORX48546.1"/>
    </source>
</evidence>
<dbReference type="AlphaFoldDB" id="A0A1X2G9L1"/>
<protein>
    <submittedName>
        <fullName evidence="2">Uncharacterized protein</fullName>
    </submittedName>
</protein>
<evidence type="ECO:0000256" key="1">
    <source>
        <dbReference type="SAM" id="Phobius"/>
    </source>
</evidence>
<dbReference type="EMBL" id="MCGT01000029">
    <property type="protein sequence ID" value="ORX48546.1"/>
    <property type="molecule type" value="Genomic_DNA"/>
</dbReference>
<gene>
    <name evidence="2" type="ORF">DM01DRAFT_1117296</name>
</gene>
<keyword evidence="1" id="KW-0472">Membrane</keyword>
<proteinExistence type="predicted"/>
<feature type="transmembrane region" description="Helical" evidence="1">
    <location>
        <begin position="38"/>
        <end position="58"/>
    </location>
</feature>
<dbReference type="OrthoDB" id="5580129at2759"/>
<feature type="non-terminal residue" evidence="2">
    <location>
        <position position="1"/>
    </location>
</feature>
<dbReference type="Proteomes" id="UP000242146">
    <property type="component" value="Unassembled WGS sequence"/>
</dbReference>
<sequence length="182" mass="20657">KKGERRAPSTPQGHNSNRLRKTHLLFTQTPATWTSLCFFYFFLLLFLFTFFCGCNPFLKNERSSIETYVMTDINALSQYWKAVRGSDDEAEQVQTLKTLYDTLGQQGTPATSLISQLGKPDEITHNLGQSIIPTMPGPVLTESLTDEPPSMYFVYYANKDKSSYAAFKVDSDTETVQTAEWH</sequence>
<keyword evidence="3" id="KW-1185">Reference proteome</keyword>
<keyword evidence="1" id="KW-0812">Transmembrane</keyword>
<organism evidence="2 3">
    <name type="scientific">Hesseltinella vesiculosa</name>
    <dbReference type="NCBI Taxonomy" id="101127"/>
    <lineage>
        <taxon>Eukaryota</taxon>
        <taxon>Fungi</taxon>
        <taxon>Fungi incertae sedis</taxon>
        <taxon>Mucoromycota</taxon>
        <taxon>Mucoromycotina</taxon>
        <taxon>Mucoromycetes</taxon>
        <taxon>Mucorales</taxon>
        <taxon>Cunninghamellaceae</taxon>
        <taxon>Hesseltinella</taxon>
    </lineage>
</organism>
<comment type="caution">
    <text evidence="2">The sequence shown here is derived from an EMBL/GenBank/DDBJ whole genome shotgun (WGS) entry which is preliminary data.</text>
</comment>
<name>A0A1X2G9L1_9FUNG</name>
<evidence type="ECO:0000313" key="3">
    <source>
        <dbReference type="Proteomes" id="UP000242146"/>
    </source>
</evidence>
<reference evidence="2 3" key="1">
    <citation type="submission" date="2016-07" db="EMBL/GenBank/DDBJ databases">
        <title>Pervasive Adenine N6-methylation of Active Genes in Fungi.</title>
        <authorList>
            <consortium name="DOE Joint Genome Institute"/>
            <person name="Mondo S.J."/>
            <person name="Dannebaum R.O."/>
            <person name="Kuo R.C."/>
            <person name="Labutti K."/>
            <person name="Haridas S."/>
            <person name="Kuo A."/>
            <person name="Salamov A."/>
            <person name="Ahrendt S.R."/>
            <person name="Lipzen A."/>
            <person name="Sullivan W."/>
            <person name="Andreopoulos W.B."/>
            <person name="Clum A."/>
            <person name="Lindquist E."/>
            <person name="Daum C."/>
            <person name="Ramamoorthy G.K."/>
            <person name="Gryganskyi A."/>
            <person name="Culley D."/>
            <person name="Magnuson J.K."/>
            <person name="James T.Y."/>
            <person name="O'Malley M.A."/>
            <person name="Stajich J.E."/>
            <person name="Spatafora J.W."/>
            <person name="Visel A."/>
            <person name="Grigoriev I.V."/>
        </authorList>
    </citation>
    <scope>NUCLEOTIDE SEQUENCE [LARGE SCALE GENOMIC DNA]</scope>
    <source>
        <strain evidence="2 3">NRRL 3301</strain>
    </source>
</reference>
<keyword evidence="1" id="KW-1133">Transmembrane helix</keyword>
<accession>A0A1X2G9L1</accession>